<dbReference type="GO" id="GO:0003700">
    <property type="term" value="F:DNA-binding transcription factor activity"/>
    <property type="evidence" value="ECO:0007669"/>
    <property type="project" value="TreeGrafter"/>
</dbReference>
<sequence length="344" mass="38683">MKRTTIKDIATMCGVSPSTVSRAINNTDEISQATREKILAAIEETGYIPSQNARNLKVHKNKTIAVIVKGVTNPFFTPMVNVLEEEITKTHYTFSLHKVEENRCELEVAQRVVENVKPEGIIFLGGYHIEDPRKLHRLGVPFSMTTTINRDLEIDHSTCVGVDDYAESKKMIEYLINLGHRKIAFIAARSDDESIGRLRLEGYRSALKEHGIDYDERLVIYPTTDLNPYSLHHGYQSASKIIKEQIDCTAIFAISDFVAIGAIKAIDDHGYRVPEDYSVAGFDGLEINEFLLKPITTIIQPSAKIAYQSVVDLFHIINNEAYPKMSEFEGELYIGATTQPLENC</sequence>
<dbReference type="PANTHER" id="PTHR30146">
    <property type="entry name" value="LACI-RELATED TRANSCRIPTIONAL REPRESSOR"/>
    <property type="match status" value="1"/>
</dbReference>
<dbReference type="InterPro" id="IPR000843">
    <property type="entry name" value="HTH_LacI"/>
</dbReference>
<dbReference type="InterPro" id="IPR046335">
    <property type="entry name" value="LacI/GalR-like_sensor"/>
</dbReference>
<evidence type="ECO:0000256" key="1">
    <source>
        <dbReference type="ARBA" id="ARBA00023015"/>
    </source>
</evidence>
<dbReference type="SUPFAM" id="SSF53822">
    <property type="entry name" value="Periplasmic binding protein-like I"/>
    <property type="match status" value="1"/>
</dbReference>
<dbReference type="Gene3D" id="1.10.260.40">
    <property type="entry name" value="lambda repressor-like DNA-binding domains"/>
    <property type="match status" value="1"/>
</dbReference>
<gene>
    <name evidence="5" type="ORF">CYJ57_00515</name>
</gene>
<evidence type="ECO:0000313" key="5">
    <source>
        <dbReference type="EMBL" id="PKY90689.1"/>
    </source>
</evidence>
<dbReference type="CDD" id="cd01392">
    <property type="entry name" value="HTH_LacI"/>
    <property type="match status" value="1"/>
</dbReference>
<proteinExistence type="predicted"/>
<dbReference type="Pfam" id="PF00356">
    <property type="entry name" value="LacI"/>
    <property type="match status" value="1"/>
</dbReference>
<dbReference type="AlphaFoldDB" id="A0A2I1K4W8"/>
<dbReference type="GO" id="GO:0000976">
    <property type="term" value="F:transcription cis-regulatory region binding"/>
    <property type="evidence" value="ECO:0007669"/>
    <property type="project" value="TreeGrafter"/>
</dbReference>
<dbReference type="RefSeq" id="WP_101953658.1">
    <property type="nucleotide sequence ID" value="NZ_PKHE01000001.1"/>
</dbReference>
<dbReference type="Proteomes" id="UP000234384">
    <property type="component" value="Unassembled WGS sequence"/>
</dbReference>
<dbReference type="Pfam" id="PF13377">
    <property type="entry name" value="Peripla_BP_3"/>
    <property type="match status" value="1"/>
</dbReference>
<evidence type="ECO:0000259" key="4">
    <source>
        <dbReference type="PROSITE" id="PS50932"/>
    </source>
</evidence>
<evidence type="ECO:0000313" key="6">
    <source>
        <dbReference type="Proteomes" id="UP000234384"/>
    </source>
</evidence>
<evidence type="ECO:0000256" key="3">
    <source>
        <dbReference type="ARBA" id="ARBA00023163"/>
    </source>
</evidence>
<organism evidence="5 6">
    <name type="scientific">Falseniella ignava</name>
    <dbReference type="NCBI Taxonomy" id="137730"/>
    <lineage>
        <taxon>Bacteria</taxon>
        <taxon>Bacillati</taxon>
        <taxon>Bacillota</taxon>
        <taxon>Bacilli</taxon>
        <taxon>Lactobacillales</taxon>
        <taxon>Aerococcaceae</taxon>
        <taxon>Falseniella</taxon>
    </lineage>
</organism>
<dbReference type="SUPFAM" id="SSF47413">
    <property type="entry name" value="lambda repressor-like DNA-binding domains"/>
    <property type="match status" value="1"/>
</dbReference>
<dbReference type="InterPro" id="IPR028082">
    <property type="entry name" value="Peripla_BP_I"/>
</dbReference>
<keyword evidence="1" id="KW-0805">Transcription regulation</keyword>
<keyword evidence="2" id="KW-0238">DNA-binding</keyword>
<dbReference type="EMBL" id="PKHE01000001">
    <property type="protein sequence ID" value="PKY90689.1"/>
    <property type="molecule type" value="Genomic_DNA"/>
</dbReference>
<dbReference type="InterPro" id="IPR010982">
    <property type="entry name" value="Lambda_DNA-bd_dom_sf"/>
</dbReference>
<keyword evidence="3" id="KW-0804">Transcription</keyword>
<dbReference type="SMART" id="SM00354">
    <property type="entry name" value="HTH_LACI"/>
    <property type="match status" value="1"/>
</dbReference>
<evidence type="ECO:0000256" key="2">
    <source>
        <dbReference type="ARBA" id="ARBA00023125"/>
    </source>
</evidence>
<feature type="domain" description="HTH lacI-type" evidence="4">
    <location>
        <begin position="4"/>
        <end position="58"/>
    </location>
</feature>
<accession>A0A2I1K4W8</accession>
<dbReference type="Gene3D" id="3.40.50.2300">
    <property type="match status" value="2"/>
</dbReference>
<comment type="caution">
    <text evidence="5">The sequence shown here is derived from an EMBL/GenBank/DDBJ whole genome shotgun (WGS) entry which is preliminary data.</text>
</comment>
<protein>
    <submittedName>
        <fullName evidence="5">LacI family transcriptional regulator</fullName>
    </submittedName>
</protein>
<dbReference type="PANTHER" id="PTHR30146:SF109">
    <property type="entry name" value="HTH-TYPE TRANSCRIPTIONAL REGULATOR GALS"/>
    <property type="match status" value="1"/>
</dbReference>
<reference evidence="5 6" key="1">
    <citation type="submission" date="2017-12" db="EMBL/GenBank/DDBJ databases">
        <title>Phylogenetic diversity of female urinary microbiome.</title>
        <authorList>
            <person name="Thomas-White K."/>
            <person name="Wolfe A.J."/>
        </authorList>
    </citation>
    <scope>NUCLEOTIDE SEQUENCE [LARGE SCALE GENOMIC DNA]</scope>
    <source>
        <strain evidence="5 6">UMB0898</strain>
    </source>
</reference>
<name>A0A2I1K4W8_9LACT</name>
<dbReference type="OrthoDB" id="9775106at2"/>
<dbReference type="CDD" id="cd06267">
    <property type="entry name" value="PBP1_LacI_sugar_binding-like"/>
    <property type="match status" value="1"/>
</dbReference>
<dbReference type="PROSITE" id="PS50932">
    <property type="entry name" value="HTH_LACI_2"/>
    <property type="match status" value="1"/>
</dbReference>